<dbReference type="AlphaFoldDB" id="A0A1L9TDR2"/>
<dbReference type="EMBL" id="KV878588">
    <property type="protein sequence ID" value="OJJ57569.1"/>
    <property type="molecule type" value="Genomic_DNA"/>
</dbReference>
<dbReference type="VEuPathDB" id="FungiDB:ASPSYDRAFT_69715"/>
<dbReference type="Proteomes" id="UP000184356">
    <property type="component" value="Unassembled WGS sequence"/>
</dbReference>
<sequence>MPYDHYNYTTATTPKPGTHLSMSLQLPHPRSYMGGLIKYLPASLVGEDYTVSIGRYRKGLRLNQPLSSSGYSPKQGRGFAGSIDYMIFVHGQKTGCCRRIYTCMTVDEYGGRMWETRMDGEVQCGGVWGCGGWRVKTVRVGVLKAECCWLFDELVHTVKPGHGWKFMCAVIGYACHRGVGWFVEPRNNRKSREEERKRQEAREKLGIFPTTDAHYTRKNCGLAPGWKYTW</sequence>
<proteinExistence type="predicted"/>
<accession>A0A1L9TDR2</accession>
<evidence type="ECO:0000313" key="2">
    <source>
        <dbReference type="Proteomes" id="UP000184356"/>
    </source>
</evidence>
<dbReference type="GeneID" id="63766554"/>
<reference evidence="2" key="1">
    <citation type="journal article" date="2017" name="Genome Biol.">
        <title>Comparative genomics reveals high biological diversity and specific adaptations in the industrially and medically important fungal genus Aspergillus.</title>
        <authorList>
            <person name="de Vries R.P."/>
            <person name="Riley R."/>
            <person name="Wiebenga A."/>
            <person name="Aguilar-Osorio G."/>
            <person name="Amillis S."/>
            <person name="Uchima C.A."/>
            <person name="Anderluh G."/>
            <person name="Asadollahi M."/>
            <person name="Askin M."/>
            <person name="Barry K."/>
            <person name="Battaglia E."/>
            <person name="Bayram O."/>
            <person name="Benocci T."/>
            <person name="Braus-Stromeyer S.A."/>
            <person name="Caldana C."/>
            <person name="Canovas D."/>
            <person name="Cerqueira G.C."/>
            <person name="Chen F."/>
            <person name="Chen W."/>
            <person name="Choi C."/>
            <person name="Clum A."/>
            <person name="Dos Santos R.A."/>
            <person name="Damasio A.R."/>
            <person name="Diallinas G."/>
            <person name="Emri T."/>
            <person name="Fekete E."/>
            <person name="Flipphi M."/>
            <person name="Freyberg S."/>
            <person name="Gallo A."/>
            <person name="Gournas C."/>
            <person name="Habgood R."/>
            <person name="Hainaut M."/>
            <person name="Harispe M.L."/>
            <person name="Henrissat B."/>
            <person name="Hilden K.S."/>
            <person name="Hope R."/>
            <person name="Hossain A."/>
            <person name="Karabika E."/>
            <person name="Karaffa L."/>
            <person name="Karanyi Z."/>
            <person name="Krasevec N."/>
            <person name="Kuo A."/>
            <person name="Kusch H."/>
            <person name="LaButti K."/>
            <person name="Lagendijk E.L."/>
            <person name="Lapidus A."/>
            <person name="Levasseur A."/>
            <person name="Lindquist E."/>
            <person name="Lipzen A."/>
            <person name="Logrieco A.F."/>
            <person name="MacCabe A."/>
            <person name="Maekelae M.R."/>
            <person name="Malavazi I."/>
            <person name="Melin P."/>
            <person name="Meyer V."/>
            <person name="Mielnichuk N."/>
            <person name="Miskei M."/>
            <person name="Molnar A.P."/>
            <person name="Mule G."/>
            <person name="Ngan C.Y."/>
            <person name="Orejas M."/>
            <person name="Orosz E."/>
            <person name="Ouedraogo J.P."/>
            <person name="Overkamp K.M."/>
            <person name="Park H.-S."/>
            <person name="Perrone G."/>
            <person name="Piumi F."/>
            <person name="Punt P.J."/>
            <person name="Ram A.F."/>
            <person name="Ramon A."/>
            <person name="Rauscher S."/>
            <person name="Record E."/>
            <person name="Riano-Pachon D.M."/>
            <person name="Robert V."/>
            <person name="Roehrig J."/>
            <person name="Ruller R."/>
            <person name="Salamov A."/>
            <person name="Salih N.S."/>
            <person name="Samson R.A."/>
            <person name="Sandor E."/>
            <person name="Sanguinetti M."/>
            <person name="Schuetze T."/>
            <person name="Sepcic K."/>
            <person name="Shelest E."/>
            <person name="Sherlock G."/>
            <person name="Sophianopoulou V."/>
            <person name="Squina F.M."/>
            <person name="Sun H."/>
            <person name="Susca A."/>
            <person name="Todd R.B."/>
            <person name="Tsang A."/>
            <person name="Unkles S.E."/>
            <person name="van de Wiele N."/>
            <person name="van Rossen-Uffink D."/>
            <person name="Oliveira J.V."/>
            <person name="Vesth T.C."/>
            <person name="Visser J."/>
            <person name="Yu J.-H."/>
            <person name="Zhou M."/>
            <person name="Andersen M.R."/>
            <person name="Archer D.B."/>
            <person name="Baker S.E."/>
            <person name="Benoit I."/>
            <person name="Brakhage A.A."/>
            <person name="Braus G.H."/>
            <person name="Fischer R."/>
            <person name="Frisvad J.C."/>
            <person name="Goldman G.H."/>
            <person name="Houbraken J."/>
            <person name="Oakley B."/>
            <person name="Pocsi I."/>
            <person name="Scazzocchio C."/>
            <person name="Seiboth B."/>
            <person name="vanKuyk P.A."/>
            <person name="Wortman J."/>
            <person name="Dyer P.S."/>
            <person name="Grigoriev I.V."/>
        </authorList>
    </citation>
    <scope>NUCLEOTIDE SEQUENCE [LARGE SCALE GENOMIC DNA]</scope>
    <source>
        <strain evidence="2">CBS 593.65</strain>
    </source>
</reference>
<keyword evidence="2" id="KW-1185">Reference proteome</keyword>
<evidence type="ECO:0000313" key="1">
    <source>
        <dbReference type="EMBL" id="OJJ57569.1"/>
    </source>
</evidence>
<protein>
    <submittedName>
        <fullName evidence="1">Uncharacterized protein</fullName>
    </submittedName>
</protein>
<name>A0A1L9TDR2_9EURO</name>
<organism evidence="1 2">
    <name type="scientific">Aspergillus sydowii CBS 593.65</name>
    <dbReference type="NCBI Taxonomy" id="1036612"/>
    <lineage>
        <taxon>Eukaryota</taxon>
        <taxon>Fungi</taxon>
        <taxon>Dikarya</taxon>
        <taxon>Ascomycota</taxon>
        <taxon>Pezizomycotina</taxon>
        <taxon>Eurotiomycetes</taxon>
        <taxon>Eurotiomycetidae</taxon>
        <taxon>Eurotiales</taxon>
        <taxon>Aspergillaceae</taxon>
        <taxon>Aspergillus</taxon>
        <taxon>Aspergillus subgen. Nidulantes</taxon>
    </lineage>
</organism>
<gene>
    <name evidence="1" type="ORF">ASPSYDRAFT_69715</name>
</gene>
<dbReference type="RefSeq" id="XP_040701375.1">
    <property type="nucleotide sequence ID" value="XM_040850481.1"/>
</dbReference>